<name>A0A5B7HIM3_PORTR</name>
<evidence type="ECO:0000313" key="2">
    <source>
        <dbReference type="EMBL" id="MPC72671.1"/>
    </source>
</evidence>
<proteinExistence type="predicted"/>
<accession>A0A5B7HIM3</accession>
<comment type="caution">
    <text evidence="2">The sequence shown here is derived from an EMBL/GenBank/DDBJ whole genome shotgun (WGS) entry which is preliminary data.</text>
</comment>
<feature type="region of interest" description="Disordered" evidence="1">
    <location>
        <begin position="1"/>
        <end position="21"/>
    </location>
</feature>
<evidence type="ECO:0000256" key="1">
    <source>
        <dbReference type="SAM" id="MobiDB-lite"/>
    </source>
</evidence>
<keyword evidence="3" id="KW-1185">Reference proteome</keyword>
<evidence type="ECO:0000313" key="3">
    <source>
        <dbReference type="Proteomes" id="UP000324222"/>
    </source>
</evidence>
<organism evidence="2 3">
    <name type="scientific">Portunus trituberculatus</name>
    <name type="common">Swimming crab</name>
    <name type="synonym">Neptunus trituberculatus</name>
    <dbReference type="NCBI Taxonomy" id="210409"/>
    <lineage>
        <taxon>Eukaryota</taxon>
        <taxon>Metazoa</taxon>
        <taxon>Ecdysozoa</taxon>
        <taxon>Arthropoda</taxon>
        <taxon>Crustacea</taxon>
        <taxon>Multicrustacea</taxon>
        <taxon>Malacostraca</taxon>
        <taxon>Eumalacostraca</taxon>
        <taxon>Eucarida</taxon>
        <taxon>Decapoda</taxon>
        <taxon>Pleocyemata</taxon>
        <taxon>Brachyura</taxon>
        <taxon>Eubrachyura</taxon>
        <taxon>Portunoidea</taxon>
        <taxon>Portunidae</taxon>
        <taxon>Portuninae</taxon>
        <taxon>Portunus</taxon>
    </lineage>
</organism>
<reference evidence="2 3" key="1">
    <citation type="submission" date="2019-05" db="EMBL/GenBank/DDBJ databases">
        <title>Another draft genome of Portunus trituberculatus and its Hox gene families provides insights of decapod evolution.</title>
        <authorList>
            <person name="Jeong J.-H."/>
            <person name="Song I."/>
            <person name="Kim S."/>
            <person name="Choi T."/>
            <person name="Kim D."/>
            <person name="Ryu S."/>
            <person name="Kim W."/>
        </authorList>
    </citation>
    <scope>NUCLEOTIDE SEQUENCE [LARGE SCALE GENOMIC DNA]</scope>
    <source>
        <tissue evidence="2">Muscle</tissue>
    </source>
</reference>
<dbReference type="EMBL" id="VSRR010035178">
    <property type="protein sequence ID" value="MPC72671.1"/>
    <property type="molecule type" value="Genomic_DNA"/>
</dbReference>
<dbReference type="AlphaFoldDB" id="A0A5B7HIM3"/>
<sequence>MQPILRRARTTSSRLVGRMEEAHSPRMDLMVWR</sequence>
<gene>
    <name evidence="2" type="ORF">E2C01_066983</name>
</gene>
<dbReference type="Proteomes" id="UP000324222">
    <property type="component" value="Unassembled WGS sequence"/>
</dbReference>
<protein>
    <submittedName>
        <fullName evidence="2">Uncharacterized protein</fullName>
    </submittedName>
</protein>